<dbReference type="EMBL" id="JABBWK010000033">
    <property type="protein sequence ID" value="KAG1899343.1"/>
    <property type="molecule type" value="Genomic_DNA"/>
</dbReference>
<dbReference type="PANTHER" id="PTHR42684:SF3">
    <property type="entry name" value="ADENOSYLMETHIONINE-8-AMINO-7-OXONONANOATE AMINOTRANSFERASE"/>
    <property type="match status" value="1"/>
</dbReference>
<accession>A0AAD4E6P9</accession>
<keyword evidence="4" id="KW-0732">Signal</keyword>
<evidence type="ECO:0000256" key="4">
    <source>
        <dbReference type="SAM" id="SignalP"/>
    </source>
</evidence>
<sequence>METLLVRILLLRWLLRLKVSAPSDETFIGSVVEHIRKRARIVSGLGHMYVETAGGVHSPTLSRTTQLDTYRTLFLPAILIRDSRLGSISSTISVFESLLLHGYIIDVILLFWDEYYRNYEYLTHIYDASSGKTSPLQSKSLLQPQLDGSASWWMQAVGRAHPTLALAAANAAGHYGHIMFLQATHIPALKLAECLLQGPGKGWASRVFFLDNGSTGMEVALKMALQSFIVSSGLKLSSLEKKNLRVVGLQGSYHGDMIGAMDACEEGVYTCEWHEAKGYWFEPPTLSNRQGQVTISLPPALSSLTSDQRTIKRFETLSHVYDVEQHLKSPLAKHYRQYLNKHMRSLQADDTQKLAALIIEPIVLGTGGMIFVDPLFQRFMVNVVRHPAIFGCITTDPPVSKEIACQILTSHVNHMYSETALESQ</sequence>
<name>A0AAD4E6P9_9AGAM</name>
<dbReference type="SUPFAM" id="SSF53383">
    <property type="entry name" value="PLP-dependent transferases"/>
    <property type="match status" value="1"/>
</dbReference>
<keyword evidence="6" id="KW-1185">Reference proteome</keyword>
<organism evidence="5 6">
    <name type="scientific">Suillus fuscotomentosus</name>
    <dbReference type="NCBI Taxonomy" id="1912939"/>
    <lineage>
        <taxon>Eukaryota</taxon>
        <taxon>Fungi</taxon>
        <taxon>Dikarya</taxon>
        <taxon>Basidiomycota</taxon>
        <taxon>Agaricomycotina</taxon>
        <taxon>Agaricomycetes</taxon>
        <taxon>Agaricomycetidae</taxon>
        <taxon>Boletales</taxon>
        <taxon>Suillineae</taxon>
        <taxon>Suillaceae</taxon>
        <taxon>Suillus</taxon>
    </lineage>
</organism>
<evidence type="ECO:0000313" key="5">
    <source>
        <dbReference type="EMBL" id="KAG1899343.1"/>
    </source>
</evidence>
<feature type="signal peptide" evidence="4">
    <location>
        <begin position="1"/>
        <end position="20"/>
    </location>
</feature>
<dbReference type="Gene3D" id="3.40.50.300">
    <property type="entry name" value="P-loop containing nucleotide triphosphate hydrolases"/>
    <property type="match status" value="1"/>
</dbReference>
<protein>
    <submittedName>
        <fullName evidence="5">Pyridoxal phosphate-dependent transferase</fullName>
    </submittedName>
</protein>
<evidence type="ECO:0000313" key="6">
    <source>
        <dbReference type="Proteomes" id="UP001195769"/>
    </source>
</evidence>
<dbReference type="GO" id="GO:0009102">
    <property type="term" value="P:biotin biosynthetic process"/>
    <property type="evidence" value="ECO:0007669"/>
    <property type="project" value="TreeGrafter"/>
</dbReference>
<dbReference type="Gene3D" id="3.40.640.10">
    <property type="entry name" value="Type I PLP-dependent aspartate aminotransferase-like (Major domain)"/>
    <property type="match status" value="1"/>
</dbReference>
<dbReference type="GO" id="GO:0004015">
    <property type="term" value="F:adenosylmethionine-8-amino-7-oxononanoate transaminase activity"/>
    <property type="evidence" value="ECO:0007669"/>
    <property type="project" value="TreeGrafter"/>
</dbReference>
<dbReference type="GeneID" id="64663906"/>
<feature type="chain" id="PRO_5042294635" evidence="4">
    <location>
        <begin position="21"/>
        <end position="424"/>
    </location>
</feature>
<keyword evidence="1" id="KW-0032">Aminotransferase</keyword>
<dbReference type="GO" id="GO:0030170">
    <property type="term" value="F:pyridoxal phosphate binding"/>
    <property type="evidence" value="ECO:0007669"/>
    <property type="project" value="InterPro"/>
</dbReference>
<dbReference type="InterPro" id="IPR015421">
    <property type="entry name" value="PyrdxlP-dep_Trfase_major"/>
</dbReference>
<keyword evidence="3" id="KW-0663">Pyridoxal phosphate</keyword>
<evidence type="ECO:0000256" key="3">
    <source>
        <dbReference type="RuleBase" id="RU003560"/>
    </source>
</evidence>
<reference evidence="5" key="1">
    <citation type="journal article" date="2020" name="New Phytol.">
        <title>Comparative genomics reveals dynamic genome evolution in host specialist ectomycorrhizal fungi.</title>
        <authorList>
            <person name="Lofgren L.A."/>
            <person name="Nguyen N.H."/>
            <person name="Vilgalys R."/>
            <person name="Ruytinx J."/>
            <person name="Liao H.L."/>
            <person name="Branco S."/>
            <person name="Kuo A."/>
            <person name="LaButti K."/>
            <person name="Lipzen A."/>
            <person name="Andreopoulos W."/>
            <person name="Pangilinan J."/>
            <person name="Riley R."/>
            <person name="Hundley H."/>
            <person name="Na H."/>
            <person name="Barry K."/>
            <person name="Grigoriev I.V."/>
            <person name="Stajich J.E."/>
            <person name="Kennedy P.G."/>
        </authorList>
    </citation>
    <scope>NUCLEOTIDE SEQUENCE</scope>
    <source>
        <strain evidence="5">FC203</strain>
    </source>
</reference>
<dbReference type="RefSeq" id="XP_041224919.1">
    <property type="nucleotide sequence ID" value="XM_041369608.1"/>
</dbReference>
<dbReference type="GO" id="GO:0004141">
    <property type="term" value="F:dethiobiotin synthase activity"/>
    <property type="evidence" value="ECO:0007669"/>
    <property type="project" value="TreeGrafter"/>
</dbReference>
<dbReference type="InterPro" id="IPR015424">
    <property type="entry name" value="PyrdxlP-dep_Trfase"/>
</dbReference>
<dbReference type="CDD" id="cd03109">
    <property type="entry name" value="DTBS"/>
    <property type="match status" value="1"/>
</dbReference>
<dbReference type="SUPFAM" id="SSF52540">
    <property type="entry name" value="P-loop containing nucleoside triphosphate hydrolases"/>
    <property type="match status" value="1"/>
</dbReference>
<dbReference type="AlphaFoldDB" id="A0AAD4E6P9"/>
<dbReference type="Proteomes" id="UP001195769">
    <property type="component" value="Unassembled WGS sequence"/>
</dbReference>
<dbReference type="InterPro" id="IPR005814">
    <property type="entry name" value="Aminotrans_3"/>
</dbReference>
<dbReference type="Pfam" id="PF00202">
    <property type="entry name" value="Aminotran_3"/>
    <property type="match status" value="1"/>
</dbReference>
<comment type="similarity">
    <text evidence="3">Belongs to the class-III pyridoxal-phosphate-dependent aminotransferase family.</text>
</comment>
<dbReference type="InterPro" id="IPR027417">
    <property type="entry name" value="P-loop_NTPase"/>
</dbReference>
<comment type="caution">
    <text evidence="5">The sequence shown here is derived from an EMBL/GenBank/DDBJ whole genome shotgun (WGS) entry which is preliminary data.</text>
</comment>
<dbReference type="GO" id="GO:0005739">
    <property type="term" value="C:mitochondrion"/>
    <property type="evidence" value="ECO:0007669"/>
    <property type="project" value="TreeGrafter"/>
</dbReference>
<evidence type="ECO:0000256" key="2">
    <source>
        <dbReference type="ARBA" id="ARBA00022679"/>
    </source>
</evidence>
<evidence type="ECO:0000256" key="1">
    <source>
        <dbReference type="ARBA" id="ARBA00022576"/>
    </source>
</evidence>
<dbReference type="PANTHER" id="PTHR42684">
    <property type="entry name" value="ADENOSYLMETHIONINE-8-AMINO-7-OXONONANOATE AMINOTRANSFERASE"/>
    <property type="match status" value="1"/>
</dbReference>
<gene>
    <name evidence="5" type="ORF">F5891DRAFT_1233607</name>
</gene>
<proteinExistence type="inferred from homology"/>
<keyword evidence="2 5" id="KW-0808">Transferase</keyword>